<dbReference type="Pfam" id="PF07024">
    <property type="entry name" value="ImpE"/>
    <property type="match status" value="1"/>
</dbReference>
<dbReference type="Pfam" id="PF14559">
    <property type="entry name" value="TPR_19"/>
    <property type="match status" value="1"/>
</dbReference>
<dbReference type="STRING" id="1538553.JT25_012505"/>
<accession>A0A126T5E1</accession>
<dbReference type="InterPro" id="IPR011990">
    <property type="entry name" value="TPR-like_helical_dom_sf"/>
</dbReference>
<dbReference type="OrthoDB" id="5416084at2"/>
<gene>
    <name evidence="1" type="ORF">JT25_012505</name>
</gene>
<reference evidence="1 2" key="1">
    <citation type="journal article" date="2015" name="Environ. Microbiol.">
        <title>Methane oxidation coupled to nitrate reduction under hypoxia by the Gammaproteobacterium Methylomonas denitrificans, sp. nov. type strain FJG1.</title>
        <authorList>
            <person name="Kits K.D."/>
            <person name="Klotz M.G."/>
            <person name="Stein L.Y."/>
        </authorList>
    </citation>
    <scope>NUCLEOTIDE SEQUENCE [LARGE SCALE GENOMIC DNA]</scope>
    <source>
        <strain evidence="1 2">FJG1</strain>
    </source>
</reference>
<keyword evidence="2" id="KW-1185">Reference proteome</keyword>
<evidence type="ECO:0000313" key="2">
    <source>
        <dbReference type="Proteomes" id="UP000030512"/>
    </source>
</evidence>
<dbReference type="SUPFAM" id="SSF144059">
    <property type="entry name" value="ImpE-like"/>
    <property type="match status" value="1"/>
</dbReference>
<dbReference type="RefSeq" id="WP_062328772.1">
    <property type="nucleotide sequence ID" value="NZ_CP014476.1"/>
</dbReference>
<dbReference type="InterPro" id="IPR009211">
    <property type="entry name" value="TagJ"/>
</dbReference>
<dbReference type="Proteomes" id="UP000030512">
    <property type="component" value="Chromosome"/>
</dbReference>
<dbReference type="Gene3D" id="1.25.40.10">
    <property type="entry name" value="Tetratricopeptide repeat domain"/>
    <property type="match status" value="1"/>
</dbReference>
<sequence length="268" mass="29987">MQDVSRLIADGDLDAALQQTQQHIRQNPADPKSRILLFQLYCVQGLWDKALNQLNVLRDLDASTLLMVSTYEQVLLCEALRKDVFAARKTPLIFGEPPAWLALLLEALIRENNGDFQQAADLRTQALQQAPATAGVLDETPFDWIADADSRLGPVLEAIINGRYYWVPFMQISKIQLEKPTDLRDLVWIPAQFTWINGGEASGLIPCRYPGSEADSDARIRLSRLTEWNEVADGVMHGKGQRLLATDVDDYALLDVRTIEFNPAAGLE</sequence>
<dbReference type="EMBL" id="CP014476">
    <property type="protein sequence ID" value="AMK77288.1"/>
    <property type="molecule type" value="Genomic_DNA"/>
</dbReference>
<organism evidence="1 2">
    <name type="scientific">Methylomonas denitrificans</name>
    <dbReference type="NCBI Taxonomy" id="1538553"/>
    <lineage>
        <taxon>Bacteria</taxon>
        <taxon>Pseudomonadati</taxon>
        <taxon>Pseudomonadota</taxon>
        <taxon>Gammaproteobacteria</taxon>
        <taxon>Methylococcales</taxon>
        <taxon>Methylococcaceae</taxon>
        <taxon>Methylomonas</taxon>
    </lineage>
</organism>
<proteinExistence type="predicted"/>
<evidence type="ECO:0000313" key="1">
    <source>
        <dbReference type="EMBL" id="AMK77288.1"/>
    </source>
</evidence>
<dbReference type="AlphaFoldDB" id="A0A126T5E1"/>
<protein>
    <submittedName>
        <fullName evidence="1">Virulence protein SciE type</fullName>
    </submittedName>
</protein>
<dbReference type="KEGG" id="mdn:JT25_012505"/>
<name>A0A126T5E1_9GAMM</name>
<dbReference type="PIRSF" id="PIRSF029288">
    <property type="entry name" value="SciE_ImpE"/>
    <property type="match status" value="1"/>
</dbReference>